<dbReference type="PANTHER" id="PTHR37299:SF1">
    <property type="entry name" value="STAGE 0 SPORULATION PROTEIN A HOMOLOG"/>
    <property type="match status" value="1"/>
</dbReference>
<dbReference type="RefSeq" id="WP_166124916.1">
    <property type="nucleotide sequence ID" value="NZ_JAANOQ010000001.1"/>
</dbReference>
<evidence type="ECO:0000313" key="3">
    <source>
        <dbReference type="Proteomes" id="UP000605990"/>
    </source>
</evidence>
<dbReference type="PROSITE" id="PS50930">
    <property type="entry name" value="HTH_LYTTR"/>
    <property type="match status" value="1"/>
</dbReference>
<name>A0ABR7IV93_9FLAO</name>
<reference evidence="2 3" key="1">
    <citation type="submission" date="2020-08" db="EMBL/GenBank/DDBJ databases">
        <title>Description of novel Flavobacterium F-408 isolate.</title>
        <authorList>
            <person name="Saticioglu I.B."/>
            <person name="Duman M."/>
            <person name="Altun S."/>
        </authorList>
    </citation>
    <scope>NUCLEOTIDE SEQUENCE [LARGE SCALE GENOMIC DNA]</scope>
    <source>
        <strain evidence="2 3">F-408</strain>
    </source>
</reference>
<dbReference type="Gene3D" id="2.40.50.1020">
    <property type="entry name" value="LytTr DNA-binding domain"/>
    <property type="match status" value="1"/>
</dbReference>
<dbReference type="PANTHER" id="PTHR37299">
    <property type="entry name" value="TRANSCRIPTIONAL REGULATOR-RELATED"/>
    <property type="match status" value="1"/>
</dbReference>
<dbReference type="Gene3D" id="3.40.50.2300">
    <property type="match status" value="1"/>
</dbReference>
<comment type="caution">
    <text evidence="2">The sequence shown here is derived from an EMBL/GenBank/DDBJ whole genome shotgun (WGS) entry which is preliminary data.</text>
</comment>
<proteinExistence type="predicted"/>
<gene>
    <name evidence="2" type="ORF">H8R27_02140</name>
</gene>
<evidence type="ECO:0000259" key="1">
    <source>
        <dbReference type="PROSITE" id="PS50930"/>
    </source>
</evidence>
<dbReference type="Proteomes" id="UP000605990">
    <property type="component" value="Unassembled WGS sequence"/>
</dbReference>
<dbReference type="Pfam" id="PF04397">
    <property type="entry name" value="LytTR"/>
    <property type="match status" value="1"/>
</dbReference>
<dbReference type="EMBL" id="JACRUN010000001">
    <property type="protein sequence ID" value="MBC5833677.1"/>
    <property type="molecule type" value="Genomic_DNA"/>
</dbReference>
<accession>A0ABR7IV93</accession>
<feature type="domain" description="HTH LytTR-type" evidence="1">
    <location>
        <begin position="127"/>
        <end position="229"/>
    </location>
</feature>
<organism evidence="2 3">
    <name type="scientific">Flavobacterium bernardetii</name>
    <dbReference type="NCBI Taxonomy" id="2813823"/>
    <lineage>
        <taxon>Bacteria</taxon>
        <taxon>Pseudomonadati</taxon>
        <taxon>Bacteroidota</taxon>
        <taxon>Flavobacteriia</taxon>
        <taxon>Flavobacteriales</taxon>
        <taxon>Flavobacteriaceae</taxon>
        <taxon>Flavobacterium</taxon>
    </lineage>
</organism>
<protein>
    <submittedName>
        <fullName evidence="2">Response regulator transcription factor</fullName>
    </submittedName>
</protein>
<evidence type="ECO:0000313" key="2">
    <source>
        <dbReference type="EMBL" id="MBC5833677.1"/>
    </source>
</evidence>
<dbReference type="SMART" id="SM00850">
    <property type="entry name" value="LytTR"/>
    <property type="match status" value="1"/>
</dbReference>
<sequence>MLISYIIIDATETLTQESDRFLEFNELLCVGVSTTYDNAIDLILEKKPQLIFFHFSNEIPLHLLLNIQQYLEKLPYVIALNDTDAHAYKALKHGVMDYVLMPFLESELRKSVLKFIKFYKDNSIEKLCIKSNGDYHFIPLDDIIYLKADNNTTDFYLQSGKVISGFKTMKFFEGQLPFYFFRVHNSYIVNIKFVTRINLGKFDCFLFDNIHKIPFSRTYRENIDAIIKRIG</sequence>
<dbReference type="InterPro" id="IPR007492">
    <property type="entry name" value="LytTR_DNA-bd_dom"/>
</dbReference>
<dbReference type="InterPro" id="IPR046947">
    <property type="entry name" value="LytR-like"/>
</dbReference>
<keyword evidence="3" id="KW-1185">Reference proteome</keyword>